<accession>A0A9W8S2F3</accession>
<evidence type="ECO:0000256" key="2">
    <source>
        <dbReference type="ARBA" id="ARBA00022448"/>
    </source>
</evidence>
<dbReference type="Pfam" id="PF07690">
    <property type="entry name" value="MFS_1"/>
    <property type="match status" value="1"/>
</dbReference>
<dbReference type="PANTHER" id="PTHR43791:SF36">
    <property type="entry name" value="TRANSPORTER, PUTATIVE (AFU_ORTHOLOGUE AFUA_6G08340)-RELATED"/>
    <property type="match status" value="1"/>
</dbReference>
<keyword evidence="5 7" id="KW-0472">Membrane</keyword>
<keyword evidence="4 7" id="KW-1133">Transmembrane helix</keyword>
<dbReference type="GO" id="GO:0016020">
    <property type="term" value="C:membrane"/>
    <property type="evidence" value="ECO:0007669"/>
    <property type="project" value="UniProtKB-SubCell"/>
</dbReference>
<keyword evidence="2" id="KW-0813">Transport</keyword>
<dbReference type="InterPro" id="IPR036259">
    <property type="entry name" value="MFS_trans_sf"/>
</dbReference>
<feature type="transmembrane region" description="Helical" evidence="7">
    <location>
        <begin position="6"/>
        <end position="24"/>
    </location>
</feature>
<dbReference type="EMBL" id="JAOQAZ010000008">
    <property type="protein sequence ID" value="KAJ4264174.1"/>
    <property type="molecule type" value="Genomic_DNA"/>
</dbReference>
<comment type="caution">
    <text evidence="8">The sequence shown here is derived from an EMBL/GenBank/DDBJ whole genome shotgun (WGS) entry which is preliminary data.</text>
</comment>
<comment type="subcellular location">
    <subcellularLocation>
        <location evidence="1">Membrane</location>
        <topology evidence="1">Multi-pass membrane protein</topology>
    </subcellularLocation>
</comment>
<keyword evidence="9" id="KW-1185">Reference proteome</keyword>
<keyword evidence="6" id="KW-0325">Glycoprotein</keyword>
<feature type="transmembrane region" description="Helical" evidence="7">
    <location>
        <begin position="68"/>
        <end position="88"/>
    </location>
</feature>
<dbReference type="Proteomes" id="UP001152049">
    <property type="component" value="Unassembled WGS sequence"/>
</dbReference>
<keyword evidence="3 7" id="KW-0812">Transmembrane</keyword>
<evidence type="ECO:0000256" key="7">
    <source>
        <dbReference type="SAM" id="Phobius"/>
    </source>
</evidence>
<dbReference type="Gene3D" id="1.20.1250.20">
    <property type="entry name" value="MFS general substrate transporter like domains"/>
    <property type="match status" value="1"/>
</dbReference>
<feature type="transmembrane region" description="Helical" evidence="7">
    <location>
        <begin position="203"/>
        <end position="222"/>
    </location>
</feature>
<dbReference type="GO" id="GO:0022857">
    <property type="term" value="F:transmembrane transporter activity"/>
    <property type="evidence" value="ECO:0007669"/>
    <property type="project" value="InterPro"/>
</dbReference>
<dbReference type="AlphaFoldDB" id="A0A9W8S2F3"/>
<reference evidence="8" key="1">
    <citation type="submission" date="2022-09" db="EMBL/GenBank/DDBJ databases">
        <title>Fusarium specimens isolated from Avocado Roots.</title>
        <authorList>
            <person name="Stajich J."/>
            <person name="Roper C."/>
            <person name="Heimlech-Rivalta G."/>
        </authorList>
    </citation>
    <scope>NUCLEOTIDE SEQUENCE</scope>
    <source>
        <strain evidence="8">CF00136</strain>
    </source>
</reference>
<dbReference type="OrthoDB" id="6730379at2759"/>
<evidence type="ECO:0000256" key="6">
    <source>
        <dbReference type="ARBA" id="ARBA00023180"/>
    </source>
</evidence>
<evidence type="ECO:0000313" key="9">
    <source>
        <dbReference type="Proteomes" id="UP001152049"/>
    </source>
</evidence>
<evidence type="ECO:0000313" key="8">
    <source>
        <dbReference type="EMBL" id="KAJ4264174.1"/>
    </source>
</evidence>
<evidence type="ECO:0000256" key="3">
    <source>
        <dbReference type="ARBA" id="ARBA00022692"/>
    </source>
</evidence>
<evidence type="ECO:0000256" key="5">
    <source>
        <dbReference type="ARBA" id="ARBA00023136"/>
    </source>
</evidence>
<evidence type="ECO:0000256" key="4">
    <source>
        <dbReference type="ARBA" id="ARBA00022989"/>
    </source>
</evidence>
<dbReference type="SUPFAM" id="SSF103473">
    <property type="entry name" value="MFS general substrate transporter"/>
    <property type="match status" value="1"/>
</dbReference>
<protein>
    <submittedName>
        <fullName evidence="8">Uncharacterized protein</fullName>
    </submittedName>
</protein>
<name>A0A9W8S2F3_9HYPO</name>
<gene>
    <name evidence="8" type="ORF">NW762_005368</name>
</gene>
<organism evidence="8 9">
    <name type="scientific">Fusarium torreyae</name>
    <dbReference type="NCBI Taxonomy" id="1237075"/>
    <lineage>
        <taxon>Eukaryota</taxon>
        <taxon>Fungi</taxon>
        <taxon>Dikarya</taxon>
        <taxon>Ascomycota</taxon>
        <taxon>Pezizomycotina</taxon>
        <taxon>Sordariomycetes</taxon>
        <taxon>Hypocreomycetidae</taxon>
        <taxon>Hypocreales</taxon>
        <taxon>Nectriaceae</taxon>
        <taxon>Fusarium</taxon>
    </lineage>
</organism>
<dbReference type="InterPro" id="IPR011701">
    <property type="entry name" value="MFS"/>
</dbReference>
<proteinExistence type="predicted"/>
<evidence type="ECO:0000256" key="1">
    <source>
        <dbReference type="ARBA" id="ARBA00004141"/>
    </source>
</evidence>
<sequence length="236" mass="26362">MVVRFLPGVIESTVVPGLVLYTLTFYTRKERVWRTLLWSAMQRIFTILGALASYGMGHIHDTALRPCMYIFLVLGTLSLLTGVVWLLIMPEAPNKARFLTDDEKRMAVHRVAENMTGIKGYGWNPYQPWYTIIDLKVWLIFRFEFLKSVPNGGLRNFGSLLIAKFGFDPFKTLLIGLPSSAVSADSMIIWGIFSIKYGNLRTWGMIVSMTVAIAGIAAVYATQGTDANLYGSSVAC</sequence>
<feature type="transmembrane region" description="Helical" evidence="7">
    <location>
        <begin position="36"/>
        <end position="56"/>
    </location>
</feature>
<dbReference type="PANTHER" id="PTHR43791">
    <property type="entry name" value="PERMEASE-RELATED"/>
    <property type="match status" value="1"/>
</dbReference>